<keyword evidence="2 10" id="KW-1003">Cell membrane</keyword>
<comment type="pathway">
    <text evidence="10">Cell wall biogenesis; peptidoglycan biosynthesis.</text>
</comment>
<evidence type="ECO:0000256" key="1">
    <source>
        <dbReference type="ARBA" id="ARBA00004651"/>
    </source>
</evidence>
<dbReference type="eggNOG" id="COG0728">
    <property type="taxonomic scope" value="Bacteria"/>
</dbReference>
<dbReference type="GO" id="GO:0071555">
    <property type="term" value="P:cell wall organization"/>
    <property type="evidence" value="ECO:0007669"/>
    <property type="project" value="UniProtKB-KW"/>
</dbReference>
<dbReference type="InterPro" id="IPR051050">
    <property type="entry name" value="Lipid_II_flippase_MurJ/MviN"/>
</dbReference>
<keyword evidence="10" id="KW-0961">Cell wall biogenesis/degradation</keyword>
<dbReference type="HOGENOM" id="CLU_006797_5_0_7"/>
<feature type="transmembrane region" description="Helical" evidence="10">
    <location>
        <begin position="204"/>
        <end position="226"/>
    </location>
</feature>
<dbReference type="GO" id="GO:0005886">
    <property type="term" value="C:plasma membrane"/>
    <property type="evidence" value="ECO:0007669"/>
    <property type="project" value="UniProtKB-SubCell"/>
</dbReference>
<evidence type="ECO:0000313" key="11">
    <source>
        <dbReference type="EMBL" id="ACL48563.1"/>
    </source>
</evidence>
<dbReference type="PANTHER" id="PTHR47019">
    <property type="entry name" value="LIPID II FLIPPASE MURJ"/>
    <property type="match status" value="1"/>
</dbReference>
<evidence type="ECO:0000256" key="5">
    <source>
        <dbReference type="ARBA" id="ARBA00022984"/>
    </source>
</evidence>
<keyword evidence="10" id="KW-0813">Transport</keyword>
<evidence type="ECO:0000256" key="3">
    <source>
        <dbReference type="ARBA" id="ARBA00022692"/>
    </source>
</evidence>
<feature type="transmembrane region" description="Helical" evidence="10">
    <location>
        <begin position="449"/>
        <end position="468"/>
    </location>
</feature>
<comment type="similarity">
    <text evidence="9 10">Belongs to the MurJ/MviN family.</text>
</comment>
<name>B8IYG7_DESDA</name>
<dbReference type="GO" id="GO:0034204">
    <property type="term" value="P:lipid translocation"/>
    <property type="evidence" value="ECO:0007669"/>
    <property type="project" value="TreeGrafter"/>
</dbReference>
<dbReference type="NCBIfam" id="TIGR01695">
    <property type="entry name" value="murJ_mviN"/>
    <property type="match status" value="1"/>
</dbReference>
<dbReference type="HAMAP" id="MF_02078">
    <property type="entry name" value="MurJ_MviN"/>
    <property type="match status" value="1"/>
</dbReference>
<feature type="transmembrane region" description="Helical" evidence="10">
    <location>
        <begin position="270"/>
        <end position="292"/>
    </location>
</feature>
<keyword evidence="3 10" id="KW-0812">Transmembrane</keyword>
<feature type="transmembrane region" description="Helical" evidence="10">
    <location>
        <begin position="107"/>
        <end position="128"/>
    </location>
</feature>
<evidence type="ECO:0000256" key="8">
    <source>
        <dbReference type="ARBA" id="ARBA00060041"/>
    </source>
</evidence>
<feature type="transmembrane region" description="Helical" evidence="10">
    <location>
        <begin position="390"/>
        <end position="409"/>
    </location>
</feature>
<dbReference type="GO" id="GO:0015648">
    <property type="term" value="F:lipid-linked peptidoglycan transporter activity"/>
    <property type="evidence" value="ECO:0007669"/>
    <property type="project" value="UniProtKB-UniRule"/>
</dbReference>
<accession>B8IYG7</accession>
<evidence type="ECO:0000256" key="9">
    <source>
        <dbReference type="ARBA" id="ARBA00061532"/>
    </source>
</evidence>
<dbReference type="InterPro" id="IPR004268">
    <property type="entry name" value="MurJ"/>
</dbReference>
<feature type="transmembrane region" description="Helical" evidence="10">
    <location>
        <begin position="529"/>
        <end position="551"/>
    </location>
</feature>
<dbReference type="STRING" id="525146.Ddes_0654"/>
<dbReference type="GO" id="GO:0008360">
    <property type="term" value="P:regulation of cell shape"/>
    <property type="evidence" value="ECO:0007669"/>
    <property type="project" value="UniProtKB-KW"/>
</dbReference>
<protein>
    <recommendedName>
        <fullName evidence="10">Probable lipid II flippase MurJ</fullName>
    </recommendedName>
</protein>
<gene>
    <name evidence="10" type="primary">murJ</name>
    <name evidence="11" type="ordered locus">Ddes_0654</name>
</gene>
<sequence length="576" mass="59188">MSKDYRQKDAAPSGGLARIAALLGGFALFSRLLGLVRDMGMAWLLGGGAAADALVAAMRLPHVLRRLLGEGSLSMTLTASLVRLQLGGDGGPGGAENAATGLLARALSLRLGIVLILFTLVALAAAPWLAKALAPGFNGAELERTVFLLRLCLPYVLAAGMAALGMALLHSMGIFWLPALSPALFNMVMLLAAGAAALGCFPPAPALAAGMLCGGIAQWLAQWLAVRRLLPGSFRNGPPGTPLNALGQAHGAGAERTRAVNRAAWRCLRLLPGGVLGAAAPQLAMLAAMALASGLGQGQVAALYYAERLLELPLGLVGVCLGMASLPALSRLAAEGNFSRFGQHLSAALRLTLMLSLPAAAGLAALGPQLVEGLLGHGAFDRQAAFETGLALLAYVPGLPAFACNRSLLAACNALGLVRHTAVSALWAVGGTLVAGLALVRMLGPEYSILAPALAVSCGLWLQCVLLLRLLGKRLREGDVCPPAGRRGFWPGLPLWLPGPQVMGRHVLAGGLTGFAANALLRLCAPWGLWPSLLAGIAGGVAVWALVLLVLRDPDLFLLAGRLRKKPRVPIVDGSA</sequence>
<dbReference type="GO" id="GO:0009252">
    <property type="term" value="P:peptidoglycan biosynthetic process"/>
    <property type="evidence" value="ECO:0007669"/>
    <property type="project" value="UniProtKB-UniRule"/>
</dbReference>
<feature type="transmembrane region" description="Helical" evidence="10">
    <location>
        <begin position="312"/>
        <end position="330"/>
    </location>
</feature>
<comment type="subcellular location">
    <subcellularLocation>
        <location evidence="1 10">Cell membrane</location>
        <topology evidence="1 10">Multi-pass membrane protein</topology>
    </subcellularLocation>
</comment>
<dbReference type="Pfam" id="PF03023">
    <property type="entry name" value="MurJ"/>
    <property type="match status" value="1"/>
</dbReference>
<reference evidence="11" key="1">
    <citation type="submission" date="2009-01" db="EMBL/GenBank/DDBJ databases">
        <title>Complete sequence of Desulfovibrio desulfuricans subsp. desulfuricans str. ATCC 27774.</title>
        <authorList>
            <consortium name="US DOE Joint Genome Institute"/>
            <person name="Lucas S."/>
            <person name="Copeland A."/>
            <person name="Lapidus A."/>
            <person name="Glavina del Rio T."/>
            <person name="Tice H."/>
            <person name="Bruce D."/>
            <person name="Goodwin L."/>
            <person name="Pitluck S."/>
            <person name="Sims D."/>
            <person name="Lu M."/>
            <person name="Kiss H."/>
            <person name="Meineke L."/>
            <person name="Brettin T."/>
            <person name="Detter J.C."/>
            <person name="Han C."/>
            <person name="Larimer F."/>
            <person name="Land M."/>
            <person name="Hauser L."/>
            <person name="Kyrpides N."/>
            <person name="Ovchinnikova G."/>
            <person name="Hazen T.C."/>
        </authorList>
    </citation>
    <scope>NUCLEOTIDE SEQUENCE [LARGE SCALE GENOMIC DNA]</scope>
    <source>
        <strain evidence="11">ATCC 27774</strain>
    </source>
</reference>
<dbReference type="KEGG" id="dds:Ddes_0654"/>
<dbReference type="PRINTS" id="PR01806">
    <property type="entry name" value="VIRFACTRMVIN"/>
</dbReference>
<evidence type="ECO:0000256" key="6">
    <source>
        <dbReference type="ARBA" id="ARBA00022989"/>
    </source>
</evidence>
<evidence type="ECO:0000256" key="10">
    <source>
        <dbReference type="HAMAP-Rule" id="MF_02078"/>
    </source>
</evidence>
<keyword evidence="4 10" id="KW-0133">Cell shape</keyword>
<dbReference type="PANTHER" id="PTHR47019:SF1">
    <property type="entry name" value="LIPID II FLIPPASE MURJ"/>
    <property type="match status" value="1"/>
</dbReference>
<evidence type="ECO:0000256" key="7">
    <source>
        <dbReference type="ARBA" id="ARBA00023136"/>
    </source>
</evidence>
<feature type="transmembrane region" description="Helical" evidence="10">
    <location>
        <begin position="176"/>
        <end position="198"/>
    </location>
</feature>
<keyword evidence="7 10" id="KW-0472">Membrane</keyword>
<feature type="transmembrane region" description="Helical" evidence="10">
    <location>
        <begin position="421"/>
        <end position="443"/>
    </location>
</feature>
<proteinExistence type="inferred from homology"/>
<evidence type="ECO:0000256" key="2">
    <source>
        <dbReference type="ARBA" id="ARBA00022475"/>
    </source>
</evidence>
<feature type="transmembrane region" description="Helical" evidence="10">
    <location>
        <begin position="15"/>
        <end position="34"/>
    </location>
</feature>
<dbReference type="AlphaFoldDB" id="B8IYG7"/>
<dbReference type="UniPathway" id="UPA00219"/>
<dbReference type="EMBL" id="CP001358">
    <property type="protein sequence ID" value="ACL48563.1"/>
    <property type="molecule type" value="Genomic_DNA"/>
</dbReference>
<keyword evidence="6 10" id="KW-1133">Transmembrane helix</keyword>
<organism evidence="11">
    <name type="scientific">Desulfovibrio desulfuricans (strain ATCC 27774 / DSM 6949 / MB)</name>
    <dbReference type="NCBI Taxonomy" id="525146"/>
    <lineage>
        <taxon>Bacteria</taxon>
        <taxon>Pseudomonadati</taxon>
        <taxon>Thermodesulfobacteriota</taxon>
        <taxon>Desulfovibrionia</taxon>
        <taxon>Desulfovibrionales</taxon>
        <taxon>Desulfovibrionaceae</taxon>
        <taxon>Desulfovibrio</taxon>
    </lineage>
</organism>
<comment type="function">
    <text evidence="8 10">Involved in peptidoglycan biosynthesis. Transports lipid-linked peptidoglycan precursors from the inner to the outer leaflet of the cytoplasmic membrane.</text>
</comment>
<feature type="transmembrane region" description="Helical" evidence="10">
    <location>
        <begin position="351"/>
        <end position="370"/>
    </location>
</feature>
<evidence type="ECO:0000256" key="4">
    <source>
        <dbReference type="ARBA" id="ARBA00022960"/>
    </source>
</evidence>
<keyword evidence="5 10" id="KW-0573">Peptidoglycan synthesis</keyword>
<feature type="transmembrane region" description="Helical" evidence="10">
    <location>
        <begin position="148"/>
        <end position="169"/>
    </location>
</feature>
<feature type="transmembrane region" description="Helical" evidence="10">
    <location>
        <begin position="40"/>
        <end position="58"/>
    </location>
</feature>